<name>A0AAV3X4N9_9CYAN</name>
<evidence type="ECO:0000313" key="1">
    <source>
        <dbReference type="EMBL" id="GET36268.1"/>
    </source>
</evidence>
<organism evidence="1 2">
    <name type="scientific">Microseira wollei NIES-4236</name>
    <dbReference type="NCBI Taxonomy" id="2530354"/>
    <lineage>
        <taxon>Bacteria</taxon>
        <taxon>Bacillati</taxon>
        <taxon>Cyanobacteriota</taxon>
        <taxon>Cyanophyceae</taxon>
        <taxon>Oscillatoriophycideae</taxon>
        <taxon>Aerosakkonematales</taxon>
        <taxon>Aerosakkonemataceae</taxon>
        <taxon>Microseira</taxon>
    </lineage>
</organism>
<dbReference type="Proteomes" id="UP001050975">
    <property type="component" value="Unassembled WGS sequence"/>
</dbReference>
<dbReference type="AlphaFoldDB" id="A0AAV3X4N9"/>
<dbReference type="RefSeq" id="WP_226575777.1">
    <property type="nucleotide sequence ID" value="NZ_BLAY01000011.1"/>
</dbReference>
<sequence>MEIFGELFDYFCPPSFLSLPFQNRAPDLPIKEDQFLVDGESCPNLSSADAFFEVTQEVIVLRQGGEMFASAWLAER</sequence>
<evidence type="ECO:0000313" key="2">
    <source>
        <dbReference type="Proteomes" id="UP001050975"/>
    </source>
</evidence>
<keyword evidence="2" id="KW-1185">Reference proteome</keyword>
<reference evidence="1" key="1">
    <citation type="submission" date="2019-10" db="EMBL/GenBank/DDBJ databases">
        <title>Draft genome sequece of Microseira wollei NIES-4236.</title>
        <authorList>
            <person name="Yamaguchi H."/>
            <person name="Suzuki S."/>
            <person name="Kawachi M."/>
        </authorList>
    </citation>
    <scope>NUCLEOTIDE SEQUENCE</scope>
    <source>
        <strain evidence="1">NIES-4236</strain>
    </source>
</reference>
<proteinExistence type="predicted"/>
<protein>
    <submittedName>
        <fullName evidence="1">Uncharacterized protein</fullName>
    </submittedName>
</protein>
<accession>A0AAV3X4N9</accession>
<dbReference type="EMBL" id="BLAY01000011">
    <property type="protein sequence ID" value="GET36268.1"/>
    <property type="molecule type" value="Genomic_DNA"/>
</dbReference>
<gene>
    <name evidence="1" type="ORF">MiSe_10160</name>
</gene>
<comment type="caution">
    <text evidence="1">The sequence shown here is derived from an EMBL/GenBank/DDBJ whole genome shotgun (WGS) entry which is preliminary data.</text>
</comment>